<reference evidence="2" key="1">
    <citation type="journal article" date="2020" name="Stud. Mycol.">
        <title>101 Dothideomycetes genomes: a test case for predicting lifestyles and emergence of pathogens.</title>
        <authorList>
            <person name="Haridas S."/>
            <person name="Albert R."/>
            <person name="Binder M."/>
            <person name="Bloem J."/>
            <person name="Labutti K."/>
            <person name="Salamov A."/>
            <person name="Andreopoulos B."/>
            <person name="Baker S."/>
            <person name="Barry K."/>
            <person name="Bills G."/>
            <person name="Bluhm B."/>
            <person name="Cannon C."/>
            <person name="Castanera R."/>
            <person name="Culley D."/>
            <person name="Daum C."/>
            <person name="Ezra D."/>
            <person name="Gonzalez J."/>
            <person name="Henrissat B."/>
            <person name="Kuo A."/>
            <person name="Liang C."/>
            <person name="Lipzen A."/>
            <person name="Lutzoni F."/>
            <person name="Magnuson J."/>
            <person name="Mondo S."/>
            <person name="Nolan M."/>
            <person name="Ohm R."/>
            <person name="Pangilinan J."/>
            <person name="Park H.-J."/>
            <person name="Ramirez L."/>
            <person name="Alfaro M."/>
            <person name="Sun H."/>
            <person name="Tritt A."/>
            <person name="Yoshinaga Y."/>
            <person name="Zwiers L.-H."/>
            <person name="Turgeon B."/>
            <person name="Goodwin S."/>
            <person name="Spatafora J."/>
            <person name="Crous P."/>
            <person name="Grigoriev I."/>
        </authorList>
    </citation>
    <scope>NUCLEOTIDE SEQUENCE</scope>
    <source>
        <strain evidence="2">CBS 269.34</strain>
    </source>
</reference>
<feature type="chain" id="PRO_5025400861" evidence="1">
    <location>
        <begin position="20"/>
        <end position="147"/>
    </location>
</feature>
<dbReference type="EMBL" id="MU004186">
    <property type="protein sequence ID" value="KAF2497791.1"/>
    <property type="molecule type" value="Genomic_DNA"/>
</dbReference>
<keyword evidence="3" id="KW-1185">Reference proteome</keyword>
<accession>A0A6A6QZA6</accession>
<gene>
    <name evidence="2" type="ORF">BU16DRAFT_559523</name>
</gene>
<protein>
    <submittedName>
        <fullName evidence="2">Uncharacterized protein</fullName>
    </submittedName>
</protein>
<dbReference type="OrthoDB" id="10322935at2759"/>
<sequence length="147" mass="15897">MRFLALTSAFMALAITSLASPLAKEPREDPDGCFKYNYATRLNCWYNKVPMTQAKSAISKACAAITTCTPLKGPFANSRGSEGNVMAQVFVGNQCIMGKDNYLTAAKCEDWFREFISSQCGGNDDQFALGAALFLCDNSTLSINFGG</sequence>
<dbReference type="AlphaFoldDB" id="A0A6A6QZA6"/>
<evidence type="ECO:0000256" key="1">
    <source>
        <dbReference type="SAM" id="SignalP"/>
    </source>
</evidence>
<organism evidence="2 3">
    <name type="scientific">Lophium mytilinum</name>
    <dbReference type="NCBI Taxonomy" id="390894"/>
    <lineage>
        <taxon>Eukaryota</taxon>
        <taxon>Fungi</taxon>
        <taxon>Dikarya</taxon>
        <taxon>Ascomycota</taxon>
        <taxon>Pezizomycotina</taxon>
        <taxon>Dothideomycetes</taxon>
        <taxon>Pleosporomycetidae</taxon>
        <taxon>Mytilinidiales</taxon>
        <taxon>Mytilinidiaceae</taxon>
        <taxon>Lophium</taxon>
    </lineage>
</organism>
<evidence type="ECO:0000313" key="3">
    <source>
        <dbReference type="Proteomes" id="UP000799750"/>
    </source>
</evidence>
<evidence type="ECO:0000313" key="2">
    <source>
        <dbReference type="EMBL" id="KAF2497791.1"/>
    </source>
</evidence>
<name>A0A6A6QZA6_9PEZI</name>
<proteinExistence type="predicted"/>
<feature type="signal peptide" evidence="1">
    <location>
        <begin position="1"/>
        <end position="19"/>
    </location>
</feature>
<keyword evidence="1" id="KW-0732">Signal</keyword>
<dbReference type="Proteomes" id="UP000799750">
    <property type="component" value="Unassembled WGS sequence"/>
</dbReference>